<accession>A0A439DD64</accession>
<dbReference type="InterPro" id="IPR002877">
    <property type="entry name" value="RNA_MeTrfase_FtsJ_dom"/>
</dbReference>
<dbReference type="AlphaFoldDB" id="A0A439DD64"/>
<proteinExistence type="predicted"/>
<dbReference type="STRING" id="363999.A0A439DD64"/>
<evidence type="ECO:0000259" key="1">
    <source>
        <dbReference type="Pfam" id="PF01728"/>
    </source>
</evidence>
<dbReference type="GO" id="GO:0032259">
    <property type="term" value="P:methylation"/>
    <property type="evidence" value="ECO:0007669"/>
    <property type="project" value="InterPro"/>
</dbReference>
<dbReference type="Pfam" id="PF01728">
    <property type="entry name" value="FtsJ"/>
    <property type="match status" value="1"/>
</dbReference>
<comment type="caution">
    <text evidence="2">The sequence shown here is derived from an EMBL/GenBank/DDBJ whole genome shotgun (WGS) entry which is preliminary data.</text>
</comment>
<evidence type="ECO:0000313" key="2">
    <source>
        <dbReference type="EMBL" id="RWA12371.1"/>
    </source>
</evidence>
<name>A0A439DD64_9PEZI</name>
<evidence type="ECO:0000313" key="3">
    <source>
        <dbReference type="Proteomes" id="UP000286045"/>
    </source>
</evidence>
<keyword evidence="3" id="KW-1185">Reference proteome</keyword>
<organism evidence="2 3">
    <name type="scientific">Xylaria grammica</name>
    <dbReference type="NCBI Taxonomy" id="363999"/>
    <lineage>
        <taxon>Eukaryota</taxon>
        <taxon>Fungi</taxon>
        <taxon>Dikarya</taxon>
        <taxon>Ascomycota</taxon>
        <taxon>Pezizomycotina</taxon>
        <taxon>Sordariomycetes</taxon>
        <taxon>Xylariomycetidae</taxon>
        <taxon>Xylariales</taxon>
        <taxon>Xylariaceae</taxon>
        <taxon>Xylaria</taxon>
    </lineage>
</organism>
<dbReference type="InterPro" id="IPR029063">
    <property type="entry name" value="SAM-dependent_MTases_sf"/>
</dbReference>
<gene>
    <name evidence="2" type="ORF">EKO27_g2754</name>
</gene>
<protein>
    <recommendedName>
        <fullName evidence="1">Ribosomal RNA methyltransferase FtsJ domain-containing protein</fullName>
    </recommendedName>
</protein>
<dbReference type="GO" id="GO:0008168">
    <property type="term" value="F:methyltransferase activity"/>
    <property type="evidence" value="ECO:0007669"/>
    <property type="project" value="InterPro"/>
</dbReference>
<sequence>MPGNIGEAQRDFNSEIVENANRRVKDYLLERVPLFRQLTELREQGWQNPAGDQFFNKQRKLADNPNDKQAFHFFKMMKTIARELHDATDVFSLKTPDNVQPSILDWCMAPGGFLCAAVHHNRGARCRNFSLPVENGGHKVQLALTDRITVEFLDVNLLAADMGADAIPPTHPEAASFLPSQLSSGDAFDLIICDGQVLRTHKRPEYRENLEAPRLALVQLALGLEHVRPGGKIIKLLHKIESWRCVHLLYVLSKFSTVRVFKPTTAHAKRSSYYLVASDIQPRNEDAIEAVRVWKQTWRTATFDTIEAYKRLVQPTPATVEEVLESFGPELIKLATSVWETQVEALAKAPFIKT</sequence>
<reference evidence="2 3" key="1">
    <citation type="submission" date="2018-12" db="EMBL/GenBank/DDBJ databases">
        <title>Draft genome sequence of Xylaria grammica IHI A82.</title>
        <authorList>
            <person name="Buettner E."/>
            <person name="Kellner H."/>
        </authorList>
    </citation>
    <scope>NUCLEOTIDE SEQUENCE [LARGE SCALE GENOMIC DNA]</scope>
    <source>
        <strain evidence="2 3">IHI A82</strain>
    </source>
</reference>
<feature type="domain" description="Ribosomal RNA methyltransferase FtsJ" evidence="1">
    <location>
        <begin position="84"/>
        <end position="278"/>
    </location>
</feature>
<dbReference type="Proteomes" id="UP000286045">
    <property type="component" value="Unassembled WGS sequence"/>
</dbReference>
<dbReference type="EMBL" id="RYZI01000053">
    <property type="protein sequence ID" value="RWA12371.1"/>
    <property type="molecule type" value="Genomic_DNA"/>
</dbReference>
<dbReference type="SUPFAM" id="SSF53335">
    <property type="entry name" value="S-adenosyl-L-methionine-dependent methyltransferases"/>
    <property type="match status" value="1"/>
</dbReference>
<dbReference type="Gene3D" id="3.40.50.150">
    <property type="entry name" value="Vaccinia Virus protein VP39"/>
    <property type="match status" value="1"/>
</dbReference>